<evidence type="ECO:0000313" key="11">
    <source>
        <dbReference type="EMBL" id="AEA34583.1"/>
    </source>
</evidence>
<dbReference type="GO" id="GO:0046872">
    <property type="term" value="F:metal ion binding"/>
    <property type="evidence" value="ECO:0007669"/>
    <property type="project" value="UniProtKB-KW"/>
</dbReference>
<dbReference type="AlphaFoldDB" id="F2LUJ3"/>
<keyword evidence="4 9" id="KW-0812">Transmembrane</keyword>
<dbReference type="InterPro" id="IPR036739">
    <property type="entry name" value="SLC41_membr_dom_sf"/>
</dbReference>
<dbReference type="Pfam" id="PF01769">
    <property type="entry name" value="MgtE"/>
    <property type="match status" value="1"/>
</dbReference>
<dbReference type="KEGG" id="hmr:Hipma_1633"/>
<dbReference type="STRING" id="760142.Hipma_1633"/>
<evidence type="ECO:0000256" key="6">
    <source>
        <dbReference type="ARBA" id="ARBA00022989"/>
    </source>
</evidence>
<keyword evidence="8" id="KW-0129">CBS domain</keyword>
<dbReference type="SUPFAM" id="SSF54631">
    <property type="entry name" value="CBS-domain pair"/>
    <property type="match status" value="1"/>
</dbReference>
<evidence type="ECO:0000256" key="5">
    <source>
        <dbReference type="ARBA" id="ARBA00022842"/>
    </source>
</evidence>
<comment type="subunit">
    <text evidence="9">Homodimer.</text>
</comment>
<dbReference type="Pfam" id="PF03448">
    <property type="entry name" value="MgtE_N"/>
    <property type="match status" value="1"/>
</dbReference>
<dbReference type="Gene3D" id="1.25.60.10">
    <property type="entry name" value="MgtE N-terminal domain-like"/>
    <property type="match status" value="1"/>
</dbReference>
<keyword evidence="9" id="KW-0479">Metal-binding</keyword>
<evidence type="ECO:0000256" key="4">
    <source>
        <dbReference type="ARBA" id="ARBA00022692"/>
    </source>
</evidence>
<keyword evidence="9" id="KW-1003">Cell membrane</keyword>
<dbReference type="Gene3D" id="1.10.357.20">
    <property type="entry name" value="SLC41 divalent cation transporters, integral membrane domain"/>
    <property type="match status" value="1"/>
</dbReference>
<reference evidence="11 12" key="1">
    <citation type="journal article" date="2011" name="Stand. Genomic Sci.">
        <title>Complete genome sequence of the thermophilic sulfur-reducer Hippea maritima type strain (MH(2)).</title>
        <authorList>
            <person name="Huntemann M."/>
            <person name="Lu M."/>
            <person name="Nolan M."/>
            <person name="Lapidus A."/>
            <person name="Lucas S."/>
            <person name="Hammon N."/>
            <person name="Deshpande S."/>
            <person name="Cheng J.F."/>
            <person name="Tapia R."/>
            <person name="Han C."/>
            <person name="Goodwin L."/>
            <person name="Pitluck S."/>
            <person name="Liolios K."/>
            <person name="Pagani I."/>
            <person name="Ivanova N."/>
            <person name="Ovchinikova G."/>
            <person name="Pati A."/>
            <person name="Chen A."/>
            <person name="Palaniappan K."/>
            <person name="Land M."/>
            <person name="Hauser L."/>
            <person name="Jeffries C.D."/>
            <person name="Detter J.C."/>
            <person name="Brambilla E.M."/>
            <person name="Rohde M."/>
            <person name="Spring S."/>
            <person name="Goker M."/>
            <person name="Woyke T."/>
            <person name="Bristow J."/>
            <person name="Eisen J.A."/>
            <person name="Markowitz V."/>
            <person name="Hugenholtz P."/>
            <person name="Kyrpides N.C."/>
            <person name="Klenk H.P."/>
            <person name="Mavromatis K."/>
        </authorList>
    </citation>
    <scope>NUCLEOTIDE SEQUENCE [LARGE SCALE GENOMIC DNA]</scope>
    <source>
        <strain evidence="12">ATCC 700847 / DSM 10411 / MH2</strain>
    </source>
</reference>
<dbReference type="HOGENOM" id="CLU_037408_1_1_7"/>
<evidence type="ECO:0000256" key="2">
    <source>
        <dbReference type="ARBA" id="ARBA00009749"/>
    </source>
</evidence>
<dbReference type="EMBL" id="CP002606">
    <property type="protein sequence ID" value="AEA34583.1"/>
    <property type="molecule type" value="Genomic_DNA"/>
</dbReference>
<protein>
    <recommendedName>
        <fullName evidence="9">Magnesium transporter MgtE</fullName>
    </recommendedName>
</protein>
<comment type="caution">
    <text evidence="9">Lacks conserved residue(s) required for the propagation of feature annotation.</text>
</comment>
<dbReference type="Gene3D" id="3.10.580.10">
    <property type="entry name" value="CBS-domain"/>
    <property type="match status" value="1"/>
</dbReference>
<accession>F2LUJ3</accession>
<gene>
    <name evidence="11" type="ordered locus">Hipma_1633</name>
</gene>
<dbReference type="Pfam" id="PF00571">
    <property type="entry name" value="CBS"/>
    <property type="match status" value="2"/>
</dbReference>
<keyword evidence="7 9" id="KW-0472">Membrane</keyword>
<evidence type="ECO:0000256" key="3">
    <source>
        <dbReference type="ARBA" id="ARBA00022448"/>
    </source>
</evidence>
<name>F2LUJ3_HIPMA</name>
<dbReference type="SMART" id="SM00924">
    <property type="entry name" value="MgtE_N"/>
    <property type="match status" value="1"/>
</dbReference>
<evidence type="ECO:0000256" key="1">
    <source>
        <dbReference type="ARBA" id="ARBA00004141"/>
    </source>
</evidence>
<evidence type="ECO:0000256" key="7">
    <source>
        <dbReference type="ARBA" id="ARBA00023136"/>
    </source>
</evidence>
<reference evidence="12" key="2">
    <citation type="submission" date="2011-03" db="EMBL/GenBank/DDBJ databases">
        <title>The complete genome of Hippea maritima DSM 10411.</title>
        <authorList>
            <consortium name="US DOE Joint Genome Institute (JGI-PGF)"/>
            <person name="Lucas S."/>
            <person name="Copeland A."/>
            <person name="Lapidus A."/>
            <person name="Bruce D."/>
            <person name="Goodwin L."/>
            <person name="Pitluck S."/>
            <person name="Peters L."/>
            <person name="Kyrpides N."/>
            <person name="Mavromatis K."/>
            <person name="Pagani I."/>
            <person name="Ivanova N."/>
            <person name="Mikhailova N."/>
            <person name="Lu M."/>
            <person name="Detter J.C."/>
            <person name="Tapia R."/>
            <person name="Han C."/>
            <person name="Land M."/>
            <person name="Hauser L."/>
            <person name="Markowitz V."/>
            <person name="Cheng J.-F."/>
            <person name="Hugenholtz P."/>
            <person name="Woyke T."/>
            <person name="Wu D."/>
            <person name="Spring S."/>
            <person name="Schroeder M."/>
            <person name="Brambilla E."/>
            <person name="Klenk H.-P."/>
            <person name="Eisen J.A."/>
        </authorList>
    </citation>
    <scope>NUCLEOTIDE SEQUENCE [LARGE SCALE GENOMIC DNA]</scope>
    <source>
        <strain evidence="12">ATCC 700847 / DSM 10411 / MH2</strain>
    </source>
</reference>
<dbReference type="InterPro" id="IPR038076">
    <property type="entry name" value="MgtE_N_sf"/>
</dbReference>
<dbReference type="SUPFAM" id="SSF161093">
    <property type="entry name" value="MgtE membrane domain-like"/>
    <property type="match status" value="1"/>
</dbReference>
<organism evidence="11 12">
    <name type="scientific">Hippea maritima (strain ATCC 700847 / DSM 10411 / MH2)</name>
    <dbReference type="NCBI Taxonomy" id="760142"/>
    <lineage>
        <taxon>Bacteria</taxon>
        <taxon>Pseudomonadati</taxon>
        <taxon>Campylobacterota</taxon>
        <taxon>Desulfurellia</taxon>
        <taxon>Desulfurellales</taxon>
        <taxon>Hippeaceae</taxon>
        <taxon>Hippea</taxon>
    </lineage>
</organism>
<dbReference type="InterPro" id="IPR000644">
    <property type="entry name" value="CBS_dom"/>
</dbReference>
<dbReference type="eggNOG" id="COG2239">
    <property type="taxonomic scope" value="Bacteria"/>
</dbReference>
<dbReference type="InterPro" id="IPR006669">
    <property type="entry name" value="MgtE_transporter"/>
</dbReference>
<keyword evidence="6 9" id="KW-1133">Transmembrane helix</keyword>
<comment type="function">
    <text evidence="9">Acts as a magnesium transporter.</text>
</comment>
<feature type="transmembrane region" description="Helical" evidence="9">
    <location>
        <begin position="364"/>
        <end position="383"/>
    </location>
</feature>
<evidence type="ECO:0000259" key="10">
    <source>
        <dbReference type="PROSITE" id="PS51371"/>
    </source>
</evidence>
<evidence type="ECO:0000313" key="12">
    <source>
        <dbReference type="Proteomes" id="UP000008139"/>
    </source>
</evidence>
<evidence type="ECO:0000256" key="8">
    <source>
        <dbReference type="PROSITE-ProRule" id="PRU00703"/>
    </source>
</evidence>
<dbReference type="InterPro" id="IPR006668">
    <property type="entry name" value="Mg_transptr_MgtE_intracell_dom"/>
</dbReference>
<comment type="subcellular location">
    <subcellularLocation>
        <location evidence="9">Cell membrane</location>
        <topology evidence="9">Multi-pass membrane protein</topology>
    </subcellularLocation>
    <subcellularLocation>
        <location evidence="1">Membrane</location>
        <topology evidence="1">Multi-pass membrane protein</topology>
    </subcellularLocation>
</comment>
<dbReference type="PANTHER" id="PTHR43773:SF1">
    <property type="entry name" value="MAGNESIUM TRANSPORTER MGTE"/>
    <property type="match status" value="1"/>
</dbReference>
<feature type="domain" description="CBS" evidence="10">
    <location>
        <begin position="143"/>
        <end position="203"/>
    </location>
</feature>
<keyword evidence="5 9" id="KW-0460">Magnesium</keyword>
<feature type="transmembrane region" description="Helical" evidence="9">
    <location>
        <begin position="389"/>
        <end position="415"/>
    </location>
</feature>
<dbReference type="SMART" id="SM00116">
    <property type="entry name" value="CBS"/>
    <property type="match status" value="2"/>
</dbReference>
<proteinExistence type="inferred from homology"/>
<sequence length="457" mass="51034">MAKEHIETKMILQTVRKFIRKEASENVAKILKKLHPADIAKIVQNLAPDERAFAIKAIDDLELKAEAIEYLDDYTIAAEILEQLTPQNAARIIQSISVDKAVDILEELNEEFADEVYKHLEDKFKEEIHSLSRYPEDTAGGIMNPDFFAIDKDLTVKDALEKIRKASKEKKIIYVYVIDRFGHLIGVVTLRSLITADENEKIENITNTNIISVRTDMDQEEVAKLVEKYDLLCVPVVDNKNRLVGIITVDDIIDVIREETTEDIYKLIGTSEEEFEETSILNIIKYRAPWLIMSLIGESISGSVLKFFDGTLKTAISLSFFMPLIMALGGNTGQQSQTIVVRALALGKFDESGIWIIIKRQIKTAISIGLLFAILGFAMALVFQKNFYLSLVVGSSLFISMFLSTMIGALLPLGLKKLNVDPAVAASPFISAMNDIVGLLIYLSIATATIKYFGVSL</sequence>
<feature type="domain" description="CBS" evidence="10">
    <location>
        <begin position="205"/>
        <end position="262"/>
    </location>
</feature>
<dbReference type="PROSITE" id="PS51371">
    <property type="entry name" value="CBS"/>
    <property type="match status" value="2"/>
</dbReference>
<dbReference type="OrthoDB" id="9790355at2"/>
<dbReference type="SUPFAM" id="SSF158791">
    <property type="entry name" value="MgtE N-terminal domain-like"/>
    <property type="match status" value="1"/>
</dbReference>
<dbReference type="InParanoid" id="F2LUJ3"/>
<dbReference type="CDD" id="cd04606">
    <property type="entry name" value="CBS_pair_Mg_transporter"/>
    <property type="match status" value="1"/>
</dbReference>
<dbReference type="GO" id="GO:0015095">
    <property type="term" value="F:magnesium ion transmembrane transporter activity"/>
    <property type="evidence" value="ECO:0007669"/>
    <property type="project" value="UniProtKB-UniRule"/>
</dbReference>
<evidence type="ECO:0000256" key="9">
    <source>
        <dbReference type="RuleBase" id="RU362011"/>
    </source>
</evidence>
<dbReference type="InterPro" id="IPR006667">
    <property type="entry name" value="SLC41_membr_dom"/>
</dbReference>
<dbReference type="PANTHER" id="PTHR43773">
    <property type="entry name" value="MAGNESIUM TRANSPORTER MGTE"/>
    <property type="match status" value="1"/>
</dbReference>
<feature type="transmembrane region" description="Helical" evidence="9">
    <location>
        <begin position="436"/>
        <end position="454"/>
    </location>
</feature>
<dbReference type="RefSeq" id="WP_013682609.1">
    <property type="nucleotide sequence ID" value="NC_015318.1"/>
</dbReference>
<dbReference type="GO" id="GO:0005886">
    <property type="term" value="C:plasma membrane"/>
    <property type="evidence" value="ECO:0007669"/>
    <property type="project" value="UniProtKB-SubCell"/>
</dbReference>
<dbReference type="NCBIfam" id="TIGR00400">
    <property type="entry name" value="mgtE"/>
    <property type="match status" value="1"/>
</dbReference>
<keyword evidence="12" id="KW-1185">Reference proteome</keyword>
<comment type="similarity">
    <text evidence="2 9">Belongs to the SLC41A transporter family.</text>
</comment>
<dbReference type="InterPro" id="IPR046342">
    <property type="entry name" value="CBS_dom_sf"/>
</dbReference>
<keyword evidence="3 9" id="KW-0813">Transport</keyword>
<dbReference type="Proteomes" id="UP000008139">
    <property type="component" value="Chromosome"/>
</dbReference>